<dbReference type="OrthoDB" id="106962at2157"/>
<proteinExistence type="predicted"/>
<dbReference type="Gene3D" id="1.20.120.520">
    <property type="entry name" value="nmb1532 protein domain like"/>
    <property type="match status" value="1"/>
</dbReference>
<feature type="domain" description="Hemerythrin-like" evidence="2">
    <location>
        <begin position="175"/>
        <end position="286"/>
    </location>
</feature>
<dbReference type="Pfam" id="PF05239">
    <property type="entry name" value="PRC"/>
    <property type="match status" value="1"/>
</dbReference>
<dbReference type="RefSeq" id="WP_176965591.1">
    <property type="nucleotide sequence ID" value="NZ_CP058215.1"/>
</dbReference>
<gene>
    <name evidence="4" type="ORF">HWN40_09970</name>
</gene>
<dbReference type="GeneID" id="55822003"/>
<dbReference type="Gene3D" id="2.30.30.240">
    <property type="entry name" value="PRC-barrel domain"/>
    <property type="match status" value="1"/>
</dbReference>
<keyword evidence="5" id="KW-1185">Reference proteome</keyword>
<dbReference type="PANTHER" id="PTHR36505:SF1">
    <property type="entry name" value="BLR1072 PROTEIN"/>
    <property type="match status" value="1"/>
</dbReference>
<feature type="compositionally biased region" description="Basic and acidic residues" evidence="1">
    <location>
        <begin position="129"/>
        <end position="145"/>
    </location>
</feature>
<evidence type="ECO:0000313" key="4">
    <source>
        <dbReference type="EMBL" id="QLC50535.1"/>
    </source>
</evidence>
<dbReference type="InterPro" id="IPR012312">
    <property type="entry name" value="Hemerythrin-like"/>
</dbReference>
<dbReference type="InterPro" id="IPR027275">
    <property type="entry name" value="PRC-brl_dom"/>
</dbReference>
<reference evidence="4 5" key="1">
    <citation type="submission" date="2020-06" db="EMBL/GenBank/DDBJ databases">
        <title>Methanolobus halotolerans sp. nov., isolated from a saline lake Tus in Siberia.</title>
        <authorList>
            <person name="Shen Y."/>
            <person name="Chen S.-C."/>
            <person name="Lai M.-C."/>
            <person name="Huang H.-H."/>
            <person name="Chiu H.-H."/>
            <person name="Tang S.-L."/>
            <person name="Rogozin D.Y."/>
            <person name="Degermendzhy A.G."/>
        </authorList>
    </citation>
    <scope>NUCLEOTIDE SEQUENCE [LARGE SCALE GENOMIC DNA]</scope>
    <source>
        <strain evidence="4 5">DSM 21339</strain>
    </source>
</reference>
<evidence type="ECO:0000256" key="1">
    <source>
        <dbReference type="SAM" id="MobiDB-lite"/>
    </source>
</evidence>
<feature type="region of interest" description="Disordered" evidence="1">
    <location>
        <begin position="129"/>
        <end position="149"/>
    </location>
</feature>
<dbReference type="InterPro" id="IPR011033">
    <property type="entry name" value="PRC_barrel-like_sf"/>
</dbReference>
<dbReference type="SUPFAM" id="SSF50346">
    <property type="entry name" value="PRC-barrel domain"/>
    <property type="match status" value="1"/>
</dbReference>
<dbReference type="EMBL" id="CP058215">
    <property type="protein sequence ID" value="QLC50535.1"/>
    <property type="molecule type" value="Genomic_DNA"/>
</dbReference>
<feature type="domain" description="PRC-barrel" evidence="3">
    <location>
        <begin position="10"/>
        <end position="81"/>
    </location>
</feature>
<dbReference type="AlphaFoldDB" id="A0A7D5EA23"/>
<evidence type="ECO:0000313" key="5">
    <source>
        <dbReference type="Proteomes" id="UP000509594"/>
    </source>
</evidence>
<evidence type="ECO:0000259" key="3">
    <source>
        <dbReference type="Pfam" id="PF05239"/>
    </source>
</evidence>
<accession>A0A7D5EA23</accession>
<dbReference type="KEGG" id="mzi:HWN40_09970"/>
<evidence type="ECO:0000259" key="2">
    <source>
        <dbReference type="Pfam" id="PF01814"/>
    </source>
</evidence>
<protein>
    <submittedName>
        <fullName evidence="4">PRC-barrel domain-containing protein</fullName>
    </submittedName>
</protein>
<organism evidence="4 5">
    <name type="scientific">Methanolobus zinderi</name>
    <dbReference type="NCBI Taxonomy" id="536044"/>
    <lineage>
        <taxon>Archaea</taxon>
        <taxon>Methanobacteriati</taxon>
        <taxon>Methanobacteriota</taxon>
        <taxon>Stenosarchaea group</taxon>
        <taxon>Methanomicrobia</taxon>
        <taxon>Methanosarcinales</taxon>
        <taxon>Methanosarcinaceae</taxon>
        <taxon>Methanolobus</taxon>
    </lineage>
</organism>
<dbReference type="PANTHER" id="PTHR36505">
    <property type="entry name" value="BLR1072 PROTEIN"/>
    <property type="match status" value="1"/>
</dbReference>
<name>A0A7D5EA23_9EURY</name>
<dbReference type="Proteomes" id="UP000509594">
    <property type="component" value="Chromosome"/>
</dbReference>
<dbReference type="Pfam" id="PF01814">
    <property type="entry name" value="Hemerythrin"/>
    <property type="match status" value="1"/>
</dbReference>
<sequence length="318" mass="36052">MAVPNILSAGSMDGDKIVNDQGEDLGDVKDVMIDLESGSISYVVLSFGGFLGLGDKLFGVPVEALRKKPDEHEFVLDVDKQKLENAPGFDKDNWPGTHGDHQEYMRTIYSHYGYEQRTARGTQIIGEEREEVRPREEAKQTREQAPEAVAAAPVGAKAAVAGEEIRTGDIQSREIYQILKNEHDKVLGLFDEAINTGSRDTFMQIKAELDPHMNGEEEVLYPVLKKQGRTHDISMEGYEEHHVAKMLLSELDNMNEKDEMWIPKLKVLKENVKHHVEEEEKEMFPASKNILSEQRAEEIGQKYLDFKDRYNSTHGKNI</sequence>